<evidence type="ECO:0000313" key="1">
    <source>
        <dbReference type="EMBL" id="WGK94729.1"/>
    </source>
</evidence>
<gene>
    <name evidence="1" type="ORF">MG292_00435</name>
</gene>
<reference evidence="1 2" key="2">
    <citation type="submission" date="2023-06" db="EMBL/GenBank/DDBJ databases">
        <title>Complete Genome Sequence of Flavobacterium keumense K3R-10.</title>
        <authorList>
            <person name="Jeong H."/>
            <person name="Jhang S.Y."/>
            <person name="Kim J.N."/>
        </authorList>
    </citation>
    <scope>NUCLEOTIDE SEQUENCE [LARGE SCALE GENOMIC DNA]</scope>
    <source>
        <strain evidence="1 2">K3R-10</strain>
    </source>
</reference>
<proteinExistence type="predicted"/>
<dbReference type="EMBL" id="CP092332">
    <property type="protein sequence ID" value="WGK94729.1"/>
    <property type="molecule type" value="Genomic_DNA"/>
</dbReference>
<accession>A0ABY8N5T0</accession>
<sequence length="50" mass="5745">MGYSPMTIANYFIQEKAKIGKLTSMKLIKLVYISHAWCITLKVKENPLKT</sequence>
<protein>
    <submittedName>
        <fullName evidence="1">Uncharacterized protein</fullName>
    </submittedName>
</protein>
<keyword evidence="2" id="KW-1185">Reference proteome</keyword>
<organism evidence="1 2">
    <name type="scientific">Flavobacterium keumense</name>
    <dbReference type="NCBI Taxonomy" id="1306518"/>
    <lineage>
        <taxon>Bacteria</taxon>
        <taxon>Pseudomonadati</taxon>
        <taxon>Bacteroidota</taxon>
        <taxon>Flavobacteriia</taxon>
        <taxon>Flavobacteriales</taxon>
        <taxon>Flavobacteriaceae</taxon>
        <taxon>Flavobacterium</taxon>
    </lineage>
</organism>
<dbReference type="RefSeq" id="WP_280157922.1">
    <property type="nucleotide sequence ID" value="NZ_CP092332.1"/>
</dbReference>
<evidence type="ECO:0000313" key="2">
    <source>
        <dbReference type="Proteomes" id="UP001232117"/>
    </source>
</evidence>
<dbReference type="Proteomes" id="UP001232117">
    <property type="component" value="Chromosome"/>
</dbReference>
<reference evidence="1 2" key="1">
    <citation type="submission" date="2022-02" db="EMBL/GenBank/DDBJ databases">
        <authorList>
            <person name="Cha I.-T."/>
            <person name="Lee K.-E."/>
            <person name="Park S.-J."/>
        </authorList>
    </citation>
    <scope>NUCLEOTIDE SEQUENCE [LARGE SCALE GENOMIC DNA]</scope>
    <source>
        <strain evidence="1 2">K3R-10</strain>
    </source>
</reference>
<name>A0ABY8N5T0_9FLAO</name>